<feature type="compositionally biased region" description="Pro residues" evidence="1">
    <location>
        <begin position="41"/>
        <end position="57"/>
    </location>
</feature>
<keyword evidence="4" id="KW-1185">Reference proteome</keyword>
<organism evidence="3 4">
    <name type="scientific">Amycolatopsis saalfeldensis</name>
    <dbReference type="NCBI Taxonomy" id="394193"/>
    <lineage>
        <taxon>Bacteria</taxon>
        <taxon>Bacillati</taxon>
        <taxon>Actinomycetota</taxon>
        <taxon>Actinomycetes</taxon>
        <taxon>Pseudonocardiales</taxon>
        <taxon>Pseudonocardiaceae</taxon>
        <taxon>Amycolatopsis</taxon>
    </lineage>
</organism>
<keyword evidence="2" id="KW-0732">Signal</keyword>
<dbReference type="Proteomes" id="UP000198582">
    <property type="component" value="Unassembled WGS sequence"/>
</dbReference>
<evidence type="ECO:0008006" key="5">
    <source>
        <dbReference type="Google" id="ProtNLM"/>
    </source>
</evidence>
<gene>
    <name evidence="3" type="ORF">SAMN04489732_101734</name>
</gene>
<feature type="chain" id="PRO_5039346460" description="DUF5667 domain-containing protein" evidence="2">
    <location>
        <begin position="29"/>
        <end position="200"/>
    </location>
</feature>
<protein>
    <recommendedName>
        <fullName evidence="5">DUF5667 domain-containing protein</fullName>
    </recommendedName>
</protein>
<accession>A0A1H8RCP2</accession>
<evidence type="ECO:0000256" key="1">
    <source>
        <dbReference type="SAM" id="MobiDB-lite"/>
    </source>
</evidence>
<evidence type="ECO:0000256" key="2">
    <source>
        <dbReference type="SAM" id="SignalP"/>
    </source>
</evidence>
<dbReference type="AlphaFoldDB" id="A0A1H8RCP2"/>
<reference evidence="3 4" key="1">
    <citation type="submission" date="2016-10" db="EMBL/GenBank/DDBJ databases">
        <authorList>
            <person name="de Groot N.N."/>
        </authorList>
    </citation>
    <scope>NUCLEOTIDE SEQUENCE [LARGE SCALE GENOMIC DNA]</scope>
    <source>
        <strain evidence="3 4">DSM 44993</strain>
    </source>
</reference>
<feature type="region of interest" description="Disordered" evidence="1">
    <location>
        <begin position="22"/>
        <end position="57"/>
    </location>
</feature>
<evidence type="ECO:0000313" key="4">
    <source>
        <dbReference type="Proteomes" id="UP000198582"/>
    </source>
</evidence>
<proteinExistence type="predicted"/>
<name>A0A1H8RCP2_9PSEU</name>
<feature type="signal peptide" evidence="2">
    <location>
        <begin position="1"/>
        <end position="28"/>
    </location>
</feature>
<dbReference type="EMBL" id="FOEF01000001">
    <property type="protein sequence ID" value="SEO64180.1"/>
    <property type="molecule type" value="Genomic_DNA"/>
</dbReference>
<sequence>MRGKSAVAGSGLIALTLLSGCGSGGQPAADAPSTPPVSSVAPPPVSSVSAPPGPAASPDPRGWALLMCLTTGSISMAPVVYAGSPHADPGGFTKRVASSAQLVRSAVTSVDSIPHTGVDDVDAIAARLRQSVDSTAPKAAALFDQGAAGSDAAVTARLDQANALLASIHPDGGELYDAAQSSETIGAAYRSASSCPIQRP</sequence>
<feature type="compositionally biased region" description="Low complexity" evidence="1">
    <location>
        <begin position="27"/>
        <end position="40"/>
    </location>
</feature>
<dbReference type="PROSITE" id="PS51257">
    <property type="entry name" value="PROKAR_LIPOPROTEIN"/>
    <property type="match status" value="1"/>
</dbReference>
<dbReference type="RefSeq" id="WP_091612293.1">
    <property type="nucleotide sequence ID" value="NZ_FOEF01000001.1"/>
</dbReference>
<evidence type="ECO:0000313" key="3">
    <source>
        <dbReference type="EMBL" id="SEO64180.1"/>
    </source>
</evidence>